<proteinExistence type="inferred from homology"/>
<reference evidence="12" key="1">
    <citation type="journal article" date="2013" name="Science">
        <title>The Amborella genome and the evolution of flowering plants.</title>
        <authorList>
            <consortium name="Amborella Genome Project"/>
        </authorList>
    </citation>
    <scope>NUCLEOTIDE SEQUENCE [LARGE SCALE GENOMIC DNA]</scope>
</reference>
<evidence type="ECO:0000256" key="7">
    <source>
        <dbReference type="ARBA" id="ARBA00022840"/>
    </source>
</evidence>
<comment type="catalytic activity">
    <reaction evidence="8">
        <text>L-threonyl-[protein] + ATP = O-phospho-L-threonyl-[protein] + ADP + H(+)</text>
        <dbReference type="Rhea" id="RHEA:46608"/>
        <dbReference type="Rhea" id="RHEA-COMP:11060"/>
        <dbReference type="Rhea" id="RHEA-COMP:11605"/>
        <dbReference type="ChEBI" id="CHEBI:15378"/>
        <dbReference type="ChEBI" id="CHEBI:30013"/>
        <dbReference type="ChEBI" id="CHEBI:30616"/>
        <dbReference type="ChEBI" id="CHEBI:61977"/>
        <dbReference type="ChEBI" id="CHEBI:456216"/>
        <dbReference type="EC" id="2.7.11.1"/>
    </reaction>
</comment>
<evidence type="ECO:0000259" key="10">
    <source>
        <dbReference type="PROSITE" id="PS50011"/>
    </source>
</evidence>
<dbReference type="GO" id="GO:0005886">
    <property type="term" value="C:plasma membrane"/>
    <property type="evidence" value="ECO:0000318"/>
    <property type="project" value="GO_Central"/>
</dbReference>
<evidence type="ECO:0000256" key="9">
    <source>
        <dbReference type="ARBA" id="ARBA00048679"/>
    </source>
</evidence>
<dbReference type="OMA" id="GHKPIKE"/>
<dbReference type="Proteomes" id="UP000017836">
    <property type="component" value="Unassembled WGS sequence"/>
</dbReference>
<dbReference type="GO" id="GO:0042742">
    <property type="term" value="P:defense response to bacterium"/>
    <property type="evidence" value="ECO:0000318"/>
    <property type="project" value="GO_Central"/>
</dbReference>
<dbReference type="InterPro" id="IPR000719">
    <property type="entry name" value="Prot_kinase_dom"/>
</dbReference>
<dbReference type="OrthoDB" id="543442at2759"/>
<accession>W1P044</accession>
<dbReference type="GO" id="GO:0004675">
    <property type="term" value="F:transmembrane receptor protein serine/threonine kinase activity"/>
    <property type="evidence" value="ECO:0000318"/>
    <property type="project" value="GO_Central"/>
</dbReference>
<dbReference type="SUPFAM" id="SSF56112">
    <property type="entry name" value="Protein kinase-like (PK-like)"/>
    <property type="match status" value="1"/>
</dbReference>
<dbReference type="PROSITE" id="PS00108">
    <property type="entry name" value="PROTEIN_KINASE_ST"/>
    <property type="match status" value="1"/>
</dbReference>
<dbReference type="Gramene" id="ERN01303">
    <property type="protein sequence ID" value="ERN01303"/>
    <property type="gene ID" value="AMTR_s00002p00253950"/>
</dbReference>
<evidence type="ECO:0000313" key="12">
    <source>
        <dbReference type="Proteomes" id="UP000017836"/>
    </source>
</evidence>
<evidence type="ECO:0000256" key="3">
    <source>
        <dbReference type="ARBA" id="ARBA00012513"/>
    </source>
</evidence>
<dbReference type="GO" id="GO:0002229">
    <property type="term" value="P:defense response to oomycetes"/>
    <property type="evidence" value="ECO:0000318"/>
    <property type="project" value="GO_Central"/>
</dbReference>
<comment type="similarity">
    <text evidence="1">In the N-terminal section; belongs to the leguminous lectin family.</text>
</comment>
<keyword evidence="4" id="KW-0723">Serine/threonine-protein kinase</keyword>
<dbReference type="PROSITE" id="PS50011">
    <property type="entry name" value="PROTEIN_KINASE_DOM"/>
    <property type="match status" value="1"/>
</dbReference>
<dbReference type="GO" id="GO:0005524">
    <property type="term" value="F:ATP binding"/>
    <property type="evidence" value="ECO:0007669"/>
    <property type="project" value="UniProtKB-KW"/>
</dbReference>
<dbReference type="PANTHER" id="PTHR27007">
    <property type="match status" value="1"/>
</dbReference>
<dbReference type="Pfam" id="PF00069">
    <property type="entry name" value="Pkinase"/>
    <property type="match status" value="1"/>
</dbReference>
<dbReference type="InterPro" id="IPR050528">
    <property type="entry name" value="L-type_Lectin-RKs"/>
</dbReference>
<dbReference type="Gene3D" id="1.10.510.10">
    <property type="entry name" value="Transferase(Phosphotransferase) domain 1"/>
    <property type="match status" value="1"/>
</dbReference>
<dbReference type="InterPro" id="IPR011009">
    <property type="entry name" value="Kinase-like_dom_sf"/>
</dbReference>
<evidence type="ECO:0000256" key="2">
    <source>
        <dbReference type="ARBA" id="ARBA00010217"/>
    </source>
</evidence>
<organism evidence="11 12">
    <name type="scientific">Amborella trichopoda</name>
    <dbReference type="NCBI Taxonomy" id="13333"/>
    <lineage>
        <taxon>Eukaryota</taxon>
        <taxon>Viridiplantae</taxon>
        <taxon>Streptophyta</taxon>
        <taxon>Embryophyta</taxon>
        <taxon>Tracheophyta</taxon>
        <taxon>Spermatophyta</taxon>
        <taxon>Magnoliopsida</taxon>
        <taxon>Amborellales</taxon>
        <taxon>Amborellaceae</taxon>
        <taxon>Amborella</taxon>
    </lineage>
</organism>
<keyword evidence="5" id="KW-0547">Nucleotide-binding</keyword>
<keyword evidence="6" id="KW-0808">Transferase</keyword>
<comment type="similarity">
    <text evidence="2">In the C-terminal section; belongs to the protein kinase superfamily. Ser/Thr protein kinase family.</text>
</comment>
<dbReference type="eggNOG" id="ENOG502QSJ4">
    <property type="taxonomic scope" value="Eukaryota"/>
</dbReference>
<evidence type="ECO:0000256" key="5">
    <source>
        <dbReference type="ARBA" id="ARBA00022741"/>
    </source>
</evidence>
<dbReference type="EC" id="2.7.11.1" evidence="3"/>
<dbReference type="EMBL" id="KI394767">
    <property type="protein sequence ID" value="ERN01303.1"/>
    <property type="molecule type" value="Genomic_DNA"/>
</dbReference>
<dbReference type="AlphaFoldDB" id="W1P044"/>
<dbReference type="SMART" id="SM00220">
    <property type="entry name" value="S_TKc"/>
    <property type="match status" value="1"/>
</dbReference>
<dbReference type="HOGENOM" id="CLU_000288_21_4_1"/>
<keyword evidence="12" id="KW-1185">Reference proteome</keyword>
<name>W1P044_AMBTC</name>
<gene>
    <name evidence="11" type="ORF">AMTR_s00002p00253950</name>
</gene>
<dbReference type="STRING" id="13333.W1P044"/>
<evidence type="ECO:0000256" key="6">
    <source>
        <dbReference type="ARBA" id="ARBA00022777"/>
    </source>
</evidence>
<evidence type="ECO:0000313" key="11">
    <source>
        <dbReference type="EMBL" id="ERN01303.1"/>
    </source>
</evidence>
<sequence length="275" mass="30976">MPNGSLDRLIFHDDDDEHEKQQERAILGWKERYRILQDIAAALLYLHEEWEQVVVHRDVKASNVLLDSEMNGRLGDFGLARLYEQGSNPQTTRVVGTLGYMAPELTRTYKPTTEADVYGYGALMLEVACGRKPMEPKAAVEEMILVDLVRDLYIAGKIVQASDPKLNGLYVKEEMELVLKLGLLCSHPAPEARPTIRQLWQALGGHGLLLQELRFERGEEVDVKETSNSSSLQRCSFSHSYRVEAGFFPISSPLPLLDHKGHTARCSVFKSCKPP</sequence>
<comment type="catalytic activity">
    <reaction evidence="9">
        <text>L-seryl-[protein] + ATP = O-phospho-L-seryl-[protein] + ADP + H(+)</text>
        <dbReference type="Rhea" id="RHEA:17989"/>
        <dbReference type="Rhea" id="RHEA-COMP:9863"/>
        <dbReference type="Rhea" id="RHEA-COMP:11604"/>
        <dbReference type="ChEBI" id="CHEBI:15378"/>
        <dbReference type="ChEBI" id="CHEBI:29999"/>
        <dbReference type="ChEBI" id="CHEBI:30616"/>
        <dbReference type="ChEBI" id="CHEBI:83421"/>
        <dbReference type="ChEBI" id="CHEBI:456216"/>
        <dbReference type="EC" id="2.7.11.1"/>
    </reaction>
</comment>
<evidence type="ECO:0000256" key="4">
    <source>
        <dbReference type="ARBA" id="ARBA00022527"/>
    </source>
</evidence>
<protein>
    <recommendedName>
        <fullName evidence="3">non-specific serine/threonine protein kinase</fullName>
        <ecNumber evidence="3">2.7.11.1</ecNumber>
    </recommendedName>
</protein>
<evidence type="ECO:0000256" key="1">
    <source>
        <dbReference type="ARBA" id="ARBA00008536"/>
    </source>
</evidence>
<dbReference type="FunFam" id="1.10.510.10:FF:000108">
    <property type="entry name" value="L-type lectin-domain containing receptor kinase S.4"/>
    <property type="match status" value="1"/>
</dbReference>
<keyword evidence="7" id="KW-0067">ATP-binding</keyword>
<evidence type="ECO:0000256" key="8">
    <source>
        <dbReference type="ARBA" id="ARBA00047899"/>
    </source>
</evidence>
<feature type="domain" description="Protein kinase" evidence="10">
    <location>
        <begin position="1"/>
        <end position="209"/>
    </location>
</feature>
<dbReference type="InterPro" id="IPR008271">
    <property type="entry name" value="Ser/Thr_kinase_AS"/>
</dbReference>
<keyword evidence="6" id="KW-0418">Kinase</keyword>